<reference evidence="2 3" key="1">
    <citation type="submission" date="2018-10" db="EMBL/GenBank/DDBJ databases">
        <title>Genomic Encyclopedia of Type Strains, Phase IV (KMG-IV): sequencing the most valuable type-strain genomes for metagenomic binning, comparative biology and taxonomic classification.</title>
        <authorList>
            <person name="Goeker M."/>
        </authorList>
    </citation>
    <scope>NUCLEOTIDE SEQUENCE [LARGE SCALE GENOMIC DNA]</scope>
    <source>
        <strain evidence="2 3">DSM 4734</strain>
    </source>
</reference>
<dbReference type="Gene3D" id="3.55.50.30">
    <property type="match status" value="1"/>
</dbReference>
<dbReference type="Pfam" id="PF04773">
    <property type="entry name" value="FecR"/>
    <property type="match status" value="1"/>
</dbReference>
<dbReference type="EMBL" id="RBIM01000001">
    <property type="protein sequence ID" value="RKR03749.1"/>
    <property type="molecule type" value="Genomic_DNA"/>
</dbReference>
<sequence length="347" mass="37361">MMPVDPTSDIHHDAAGWAIWLQAGAPFDPERQAALEAWLEVDPRHGEALSACLDLDAALEQMRFGGWAEDLIAEVEAELDHVAPAPRPAGIVAGLGWRPLALAASILLLLAVTPFLVGPLLVGTPTAPVEQVVAEAFSTERGEMQTRVLADGSTVTLNTGSRIEVSFSDRERRIVLPRGEALFEVSHDPSRPFIVAAGGYEVRAVGTAFNVYTRADGRTMVTVVEGIVQARDTVAQANPALLHAGDQVELAPGTPLPTPQRVDADLAVAWRSGRLVFDGRRLADVVDEFRRYGDIAVEFADPDVAEIAVSGVFDPRDSDAFFAALDRMGPVGIDRDVDRIRLYSSNE</sequence>
<comment type="caution">
    <text evidence="2">The sequence shown here is derived from an EMBL/GenBank/DDBJ whole genome shotgun (WGS) entry which is preliminary data.</text>
</comment>
<dbReference type="InterPro" id="IPR012373">
    <property type="entry name" value="Ferrdict_sens_TM"/>
</dbReference>
<protein>
    <submittedName>
        <fullName evidence="2">FecR family protein</fullName>
    </submittedName>
</protein>
<dbReference type="AlphaFoldDB" id="A0A495DNZ7"/>
<dbReference type="PANTHER" id="PTHR30273">
    <property type="entry name" value="PERIPLASMIC SIGNAL SENSOR AND SIGMA FACTOR ACTIVATOR FECR-RELATED"/>
    <property type="match status" value="1"/>
</dbReference>
<dbReference type="Gene3D" id="2.60.120.1440">
    <property type="match status" value="1"/>
</dbReference>
<evidence type="ECO:0000313" key="3">
    <source>
        <dbReference type="Proteomes" id="UP000273675"/>
    </source>
</evidence>
<dbReference type="RefSeq" id="WP_121209680.1">
    <property type="nucleotide sequence ID" value="NZ_RBIM01000001.1"/>
</dbReference>
<evidence type="ECO:0000259" key="1">
    <source>
        <dbReference type="Pfam" id="PF04773"/>
    </source>
</evidence>
<gene>
    <name evidence="2" type="ORF">C7435_0188</name>
</gene>
<dbReference type="PIRSF" id="PIRSF018266">
    <property type="entry name" value="FecR"/>
    <property type="match status" value="1"/>
</dbReference>
<proteinExistence type="predicted"/>
<dbReference type="GO" id="GO:0016989">
    <property type="term" value="F:sigma factor antagonist activity"/>
    <property type="evidence" value="ECO:0007669"/>
    <property type="project" value="TreeGrafter"/>
</dbReference>
<feature type="domain" description="FecR protein" evidence="1">
    <location>
        <begin position="137"/>
        <end position="228"/>
    </location>
</feature>
<dbReference type="OrthoDB" id="636724at2"/>
<dbReference type="PANTHER" id="PTHR30273:SF2">
    <property type="entry name" value="PROTEIN FECR"/>
    <property type="match status" value="1"/>
</dbReference>
<accession>A0A495DNZ7</accession>
<evidence type="ECO:0000313" key="2">
    <source>
        <dbReference type="EMBL" id="RKR03749.1"/>
    </source>
</evidence>
<dbReference type="Proteomes" id="UP000273675">
    <property type="component" value="Unassembled WGS sequence"/>
</dbReference>
<name>A0A495DNZ7_9PROT</name>
<dbReference type="InterPro" id="IPR006860">
    <property type="entry name" value="FecR"/>
</dbReference>
<organism evidence="2 3">
    <name type="scientific">Maricaulis maris</name>
    <dbReference type="NCBI Taxonomy" id="74318"/>
    <lineage>
        <taxon>Bacteria</taxon>
        <taxon>Pseudomonadati</taxon>
        <taxon>Pseudomonadota</taxon>
        <taxon>Alphaproteobacteria</taxon>
        <taxon>Maricaulales</taxon>
        <taxon>Maricaulaceae</taxon>
        <taxon>Maricaulis</taxon>
    </lineage>
</organism>